<evidence type="ECO:0000313" key="7">
    <source>
        <dbReference type="Proteomes" id="UP000005220"/>
    </source>
</evidence>
<dbReference type="GO" id="GO:0005385">
    <property type="term" value="F:zinc ion transmembrane transporter activity"/>
    <property type="evidence" value="ECO:0007669"/>
    <property type="project" value="EnsemblFungi"/>
</dbReference>
<feature type="transmembrane region" description="Helical" evidence="5">
    <location>
        <begin position="427"/>
        <end position="446"/>
    </location>
</feature>
<comment type="subcellular location">
    <subcellularLocation>
        <location evidence="1">Membrane</location>
        <topology evidence="1">Multi-pass membrane protein</topology>
    </subcellularLocation>
</comment>
<evidence type="ECO:0000256" key="2">
    <source>
        <dbReference type="ARBA" id="ARBA00022692"/>
    </source>
</evidence>
<feature type="transmembrane region" description="Helical" evidence="5">
    <location>
        <begin position="350"/>
        <end position="375"/>
    </location>
</feature>
<feature type="transmembrane region" description="Helical" evidence="5">
    <location>
        <begin position="387"/>
        <end position="407"/>
    </location>
</feature>
<accession>H2AXH1</accession>
<evidence type="ECO:0000313" key="6">
    <source>
        <dbReference type="EMBL" id="CCF59071.1"/>
    </source>
</evidence>
<dbReference type="InterPro" id="IPR003689">
    <property type="entry name" value="ZIP"/>
</dbReference>
<dbReference type="HOGENOM" id="CLU_023518_0_0_1"/>
<dbReference type="PANTHER" id="PTHR11040">
    <property type="entry name" value="ZINC/IRON TRANSPORTER"/>
    <property type="match status" value="1"/>
</dbReference>
<dbReference type="InParanoid" id="H2AXH1"/>
<protein>
    <recommendedName>
        <fullName evidence="8">Zinc/iron permease</fullName>
    </recommendedName>
</protein>
<dbReference type="GO" id="GO:0000329">
    <property type="term" value="C:fungal-type vacuole membrane"/>
    <property type="evidence" value="ECO:0007669"/>
    <property type="project" value="EnsemblFungi"/>
</dbReference>
<evidence type="ECO:0000256" key="5">
    <source>
        <dbReference type="SAM" id="Phobius"/>
    </source>
</evidence>
<evidence type="ECO:0000256" key="1">
    <source>
        <dbReference type="ARBA" id="ARBA00004141"/>
    </source>
</evidence>
<evidence type="ECO:0008006" key="8">
    <source>
        <dbReference type="Google" id="ProtNLM"/>
    </source>
</evidence>
<organism evidence="6 7">
    <name type="scientific">Kazachstania africana (strain ATCC 22294 / BCRC 22015 / CBS 2517 / CECT 1963 / NBRC 1671 / NRRL Y-8276)</name>
    <name type="common">Yeast</name>
    <name type="synonym">Kluyveromyces africanus</name>
    <dbReference type="NCBI Taxonomy" id="1071382"/>
    <lineage>
        <taxon>Eukaryota</taxon>
        <taxon>Fungi</taxon>
        <taxon>Dikarya</taxon>
        <taxon>Ascomycota</taxon>
        <taxon>Saccharomycotina</taxon>
        <taxon>Saccharomycetes</taxon>
        <taxon>Saccharomycetales</taxon>
        <taxon>Saccharomycetaceae</taxon>
        <taxon>Kazachstania</taxon>
    </lineage>
</organism>
<dbReference type="AlphaFoldDB" id="H2AXH1"/>
<dbReference type="FunCoup" id="H2AXH1">
    <property type="interactions" value="32"/>
</dbReference>
<keyword evidence="7" id="KW-1185">Reference proteome</keyword>
<proteinExistence type="predicted"/>
<keyword evidence="3 5" id="KW-1133">Transmembrane helix</keyword>
<dbReference type="KEGG" id="kaf:KAFR_0G00380"/>
<dbReference type="GO" id="GO:0006882">
    <property type="term" value="P:intracellular zinc ion homeostasis"/>
    <property type="evidence" value="ECO:0007669"/>
    <property type="project" value="EnsemblFungi"/>
</dbReference>
<evidence type="ECO:0000256" key="4">
    <source>
        <dbReference type="ARBA" id="ARBA00023136"/>
    </source>
</evidence>
<dbReference type="eggNOG" id="KOG2474">
    <property type="taxonomic scope" value="Eukaryota"/>
</dbReference>
<gene>
    <name evidence="6" type="primary">KAFR0G00380</name>
    <name evidence="6" type="ORF">KAFR_0G00380</name>
</gene>
<dbReference type="EMBL" id="HE650827">
    <property type="protein sequence ID" value="CCF59071.1"/>
    <property type="molecule type" value="Genomic_DNA"/>
</dbReference>
<dbReference type="OrthoDB" id="262547at2759"/>
<feature type="transmembrane region" description="Helical" evidence="5">
    <location>
        <begin position="43"/>
        <end position="61"/>
    </location>
</feature>
<dbReference type="Proteomes" id="UP000005220">
    <property type="component" value="Chromosome 7"/>
</dbReference>
<dbReference type="STRING" id="1071382.H2AXH1"/>
<keyword evidence="2 5" id="KW-0812">Transmembrane</keyword>
<feature type="transmembrane region" description="Helical" evidence="5">
    <location>
        <begin position="318"/>
        <end position="338"/>
    </location>
</feature>
<feature type="transmembrane region" description="Helical" evidence="5">
    <location>
        <begin position="73"/>
        <end position="93"/>
    </location>
</feature>
<evidence type="ECO:0000256" key="3">
    <source>
        <dbReference type="ARBA" id="ARBA00022989"/>
    </source>
</evidence>
<dbReference type="RefSeq" id="XP_003958206.1">
    <property type="nucleotide sequence ID" value="XM_003958157.1"/>
</dbReference>
<feature type="transmembrane region" description="Helical" evidence="5">
    <location>
        <begin position="12"/>
        <end position="31"/>
    </location>
</feature>
<keyword evidence="4 5" id="KW-0472">Membrane</keyword>
<reference evidence="6 7" key="1">
    <citation type="journal article" date="2011" name="Proc. Natl. Acad. Sci. U.S.A.">
        <title>Evolutionary erosion of yeast sex chromosomes by mating-type switching accidents.</title>
        <authorList>
            <person name="Gordon J.L."/>
            <person name="Armisen D."/>
            <person name="Proux-Wera E."/>
            <person name="Oheigeartaigh S.S."/>
            <person name="Byrne K.P."/>
            <person name="Wolfe K.H."/>
        </authorList>
    </citation>
    <scope>NUCLEOTIDE SEQUENCE [LARGE SCALE GENOMIC DNA]</scope>
    <source>
        <strain evidence="7">ATCC 22294 / BCRC 22015 / CBS 2517 / CECT 1963 / NBRC 1671 / NRRL Y-8276</strain>
    </source>
</reference>
<name>H2AXH1_KAZAF</name>
<sequence>MQSDMPKWLLYSLISSFLCILGSFCVPLLSSFTSKDSRSNTKLLNYGLSLSAGSMITTALYKMLPRTTDENRYTVFCGVVLGISISLGLNYIVHAFASESLIHCAHDANEHSDGHDDHHSAHKRTVVVDADTTGVYNSMSAVTETEPLLRAKSLKTKKSLIDIISHRHVNGSCCTNNDLVKCCQAMKVDHVSCIPPEMSPITDNDVICTIPATVAAAETATNDNDAYGILCMENSIGYDLENLSLYRKNFLNSKLAVESDSLTSSDNGPDETLHHHHLETPFSKLLSIGMQTCLVLTLHKFPEGLIIYYTNHNEENSALGFSIFLSLTIHNFVEGFAMTLPFSSIFESKWLAILITVVLGGGSQPLGALIGYLIFRNKAVDGDNLPHMDLLLSVTAGFLLVISLQMFQTGIGFSDSHHHHSSDINSHSLGTNCLKWCCFGVLLILASNTLKL</sequence>
<dbReference type="GeneID" id="13884562"/>
<dbReference type="Pfam" id="PF02535">
    <property type="entry name" value="Zip"/>
    <property type="match status" value="1"/>
</dbReference>
<dbReference type="PANTHER" id="PTHR11040:SF210">
    <property type="entry name" value="ZINC-REGULATED TRANSPORTER 3"/>
    <property type="match status" value="1"/>
</dbReference>